<dbReference type="Proteomes" id="UP000812287">
    <property type="component" value="Unassembled WGS sequence"/>
</dbReference>
<dbReference type="PROSITE" id="PS51257">
    <property type="entry name" value="PROKAR_LIPOPROTEIN"/>
    <property type="match status" value="1"/>
</dbReference>
<keyword evidence="1" id="KW-0472">Membrane</keyword>
<keyword evidence="3" id="KW-1185">Reference proteome</keyword>
<gene>
    <name evidence="2" type="ORF">BT62DRAFT_212071</name>
</gene>
<sequence>MPAARPVPWHSVPLCVISLVSSPFFFGCGWSARKVESRHRSMQLGINYTSMLAAFSTLSSCQNRRDLSAPKTITIFNVRRLFTVISASTCLLRVAVSNLSDFFIRTSIRKPRQKRWDGRILSSIENNTMWIMDLSGFFTGYASVSEYPKICATNH</sequence>
<organism evidence="2 3">
    <name type="scientific">Guyanagaster necrorhizus</name>
    <dbReference type="NCBI Taxonomy" id="856835"/>
    <lineage>
        <taxon>Eukaryota</taxon>
        <taxon>Fungi</taxon>
        <taxon>Dikarya</taxon>
        <taxon>Basidiomycota</taxon>
        <taxon>Agaricomycotina</taxon>
        <taxon>Agaricomycetes</taxon>
        <taxon>Agaricomycetidae</taxon>
        <taxon>Agaricales</taxon>
        <taxon>Marasmiineae</taxon>
        <taxon>Physalacriaceae</taxon>
        <taxon>Guyanagaster</taxon>
    </lineage>
</organism>
<reference evidence="2" key="1">
    <citation type="submission" date="2020-11" db="EMBL/GenBank/DDBJ databases">
        <title>Adaptations for nitrogen fixation in a non-lichenized fungal sporocarp promotes dispersal by wood-feeding termites.</title>
        <authorList>
            <consortium name="DOE Joint Genome Institute"/>
            <person name="Koch R.A."/>
            <person name="Yoon G."/>
            <person name="Arayal U."/>
            <person name="Lail K."/>
            <person name="Amirebrahimi M."/>
            <person name="Labutti K."/>
            <person name="Lipzen A."/>
            <person name="Riley R."/>
            <person name="Barry K."/>
            <person name="Henrissat B."/>
            <person name="Grigoriev I.V."/>
            <person name="Herr J.R."/>
            <person name="Aime M.C."/>
        </authorList>
    </citation>
    <scope>NUCLEOTIDE SEQUENCE</scope>
    <source>
        <strain evidence="2">MCA 3950</strain>
    </source>
</reference>
<evidence type="ECO:0000313" key="2">
    <source>
        <dbReference type="EMBL" id="KAG7445144.1"/>
    </source>
</evidence>
<name>A0A9P8ARF6_9AGAR</name>
<keyword evidence="1" id="KW-1133">Transmembrane helix</keyword>
<keyword evidence="1" id="KW-0812">Transmembrane</keyword>
<dbReference type="EMBL" id="MU250538">
    <property type="protein sequence ID" value="KAG7445144.1"/>
    <property type="molecule type" value="Genomic_DNA"/>
</dbReference>
<protein>
    <submittedName>
        <fullName evidence="2">Uncharacterized protein</fullName>
    </submittedName>
</protein>
<comment type="caution">
    <text evidence="2">The sequence shown here is derived from an EMBL/GenBank/DDBJ whole genome shotgun (WGS) entry which is preliminary data.</text>
</comment>
<dbReference type="AlphaFoldDB" id="A0A9P8ARF6"/>
<feature type="transmembrane region" description="Helical" evidence="1">
    <location>
        <begin position="12"/>
        <end position="32"/>
    </location>
</feature>
<dbReference type="RefSeq" id="XP_043038644.1">
    <property type="nucleotide sequence ID" value="XM_043180075.1"/>
</dbReference>
<accession>A0A9P8ARF6</accession>
<evidence type="ECO:0000313" key="3">
    <source>
        <dbReference type="Proteomes" id="UP000812287"/>
    </source>
</evidence>
<dbReference type="GeneID" id="66102371"/>
<evidence type="ECO:0000256" key="1">
    <source>
        <dbReference type="SAM" id="Phobius"/>
    </source>
</evidence>
<proteinExistence type="predicted"/>